<dbReference type="GO" id="GO:0004315">
    <property type="term" value="F:3-oxoacyl-[acyl-carrier-protein] synthase activity"/>
    <property type="evidence" value="ECO:0007669"/>
    <property type="project" value="UniProtKB-UniRule"/>
</dbReference>
<keyword evidence="7" id="KW-0276">Fatty acid metabolism</keyword>
<evidence type="ECO:0000259" key="14">
    <source>
        <dbReference type="PROSITE" id="PS52004"/>
    </source>
</evidence>
<dbReference type="Pfam" id="PF00109">
    <property type="entry name" value="ketoacyl-synt"/>
    <property type="match status" value="1"/>
</dbReference>
<dbReference type="OrthoDB" id="9808669at2"/>
<dbReference type="CDD" id="cd00834">
    <property type="entry name" value="KAS_I_II"/>
    <property type="match status" value="1"/>
</dbReference>
<evidence type="ECO:0000313" key="16">
    <source>
        <dbReference type="Proteomes" id="UP000295706"/>
    </source>
</evidence>
<dbReference type="InterPro" id="IPR020841">
    <property type="entry name" value="PKS_Beta-ketoAc_synthase_dom"/>
</dbReference>
<keyword evidence="9 11" id="KW-0275">Fatty acid biosynthesis</keyword>
<evidence type="ECO:0000256" key="10">
    <source>
        <dbReference type="ARBA" id="ARBA00023315"/>
    </source>
</evidence>
<dbReference type="UniPathway" id="UPA00094"/>
<name>A0A4R4KR67_9BACT</name>
<dbReference type="Pfam" id="PF02801">
    <property type="entry name" value="Ketoacyl-synt_C"/>
    <property type="match status" value="1"/>
</dbReference>
<dbReference type="FunFam" id="3.40.47.10:FF:000029">
    <property type="entry name" value="3-oxoacyl-[acyl-carrier-protein] synthase 1"/>
    <property type="match status" value="1"/>
</dbReference>
<evidence type="ECO:0000256" key="4">
    <source>
        <dbReference type="ARBA" id="ARBA00014657"/>
    </source>
</evidence>
<evidence type="ECO:0000256" key="7">
    <source>
        <dbReference type="ARBA" id="ARBA00022832"/>
    </source>
</evidence>
<comment type="similarity">
    <text evidence="2 11 13">Belongs to the thiolase-like superfamily. Beta-ketoacyl-ACP synthases family.</text>
</comment>
<dbReference type="PROSITE" id="PS52004">
    <property type="entry name" value="KS3_2"/>
    <property type="match status" value="1"/>
</dbReference>
<dbReference type="PROSITE" id="PS00606">
    <property type="entry name" value="KS3_1"/>
    <property type="match status" value="1"/>
</dbReference>
<evidence type="ECO:0000256" key="9">
    <source>
        <dbReference type="ARBA" id="ARBA00023160"/>
    </source>
</evidence>
<evidence type="ECO:0000256" key="5">
    <source>
        <dbReference type="ARBA" id="ARBA00022516"/>
    </source>
</evidence>
<accession>A0A4R4KR67</accession>
<sequence length="417" mass="44938">MSFKRVVITGIGALTPVGNDAPTFWKNLVAGVSGAAPITRFDAERFRTRFACEIKGLDINDYIPRQEARKMDPFTQYAVIATDEAMKDAGFDTDKLDLDKAGVIWGSGIGGLKTFEDEVMNYSEGGRNPRFNPFFIPKMIADSASGVLSIRYGFRGPTFITVSACASATNALIDAYYYIRLGVMKVCISGGSEAAVTNAGVGGFNALKALSERNDSPETASRPYDKDRDGFVLGEGGAALILEEYEHAKARGAKIYAEMIGAGMSSDAYHITAPHPDGIGAFNVMKNALEDAGIQPEEIDYINTHGTSTPIGDPQEIKAIERFFGDHAFKMNISSTKSMTGHLLGGAGAIEAAACIMAIQDQVIPPTINHFTDDPEINPRLNLTFNTSQKREVKVALSNTFGFGGHNASVIFRKLED</sequence>
<feature type="active site" description="For beta-ketoacyl synthase activity" evidence="12">
    <location>
        <position position="165"/>
    </location>
</feature>
<gene>
    <name evidence="15" type="primary">fabF</name>
    <name evidence="15" type="ORF">EZE20_00750</name>
</gene>
<comment type="function">
    <text evidence="11">Involved in the type II fatty acid elongation cycle. Catalyzes the elongation of a wide range of acyl-ACP by the addition of two carbons from malonyl-ACP to an acyl acceptor. Can efficiently catalyze the conversion of palmitoleoyl-ACP (cis-hexadec-9-enoyl-ACP) to cis-vaccenoyl-ACP (cis-octadec-11-enoyl-ACP), an essential step in the thermal regulation of fatty acid composition.</text>
</comment>
<dbReference type="InterPro" id="IPR016039">
    <property type="entry name" value="Thiolase-like"/>
</dbReference>
<keyword evidence="5 11" id="KW-0444">Lipid biosynthesis</keyword>
<comment type="pathway">
    <text evidence="1 11">Lipid metabolism; fatty acid biosynthesis.</text>
</comment>
<dbReference type="PANTHER" id="PTHR11712:SF336">
    <property type="entry name" value="3-OXOACYL-[ACYL-CARRIER-PROTEIN] SYNTHASE, MITOCHONDRIAL"/>
    <property type="match status" value="1"/>
</dbReference>
<dbReference type="InterPro" id="IPR018201">
    <property type="entry name" value="Ketoacyl_synth_AS"/>
</dbReference>
<evidence type="ECO:0000256" key="11">
    <source>
        <dbReference type="PIRNR" id="PIRNR000447"/>
    </source>
</evidence>
<dbReference type="NCBIfam" id="NF005589">
    <property type="entry name" value="PRK07314.1"/>
    <property type="match status" value="1"/>
</dbReference>
<evidence type="ECO:0000256" key="1">
    <source>
        <dbReference type="ARBA" id="ARBA00005194"/>
    </source>
</evidence>
<dbReference type="GO" id="GO:0005829">
    <property type="term" value="C:cytosol"/>
    <property type="evidence" value="ECO:0007669"/>
    <property type="project" value="TreeGrafter"/>
</dbReference>
<proteinExistence type="inferred from homology"/>
<comment type="catalytic activity">
    <reaction evidence="11">
        <text>(9Z)-hexadecenoyl-[ACP] + malonyl-[ACP] + H(+) = 3-oxo-(11Z)-octadecenoyl-[ACP] + holo-[ACP] + CO2</text>
        <dbReference type="Rhea" id="RHEA:55040"/>
        <dbReference type="Rhea" id="RHEA-COMP:9623"/>
        <dbReference type="Rhea" id="RHEA-COMP:9685"/>
        <dbReference type="Rhea" id="RHEA-COMP:10800"/>
        <dbReference type="Rhea" id="RHEA-COMP:14074"/>
        <dbReference type="ChEBI" id="CHEBI:15378"/>
        <dbReference type="ChEBI" id="CHEBI:16526"/>
        <dbReference type="ChEBI" id="CHEBI:64479"/>
        <dbReference type="ChEBI" id="CHEBI:78449"/>
        <dbReference type="ChEBI" id="CHEBI:83989"/>
        <dbReference type="ChEBI" id="CHEBI:138538"/>
        <dbReference type="EC" id="2.3.1.179"/>
    </reaction>
</comment>
<dbReference type="Gene3D" id="3.40.47.10">
    <property type="match status" value="1"/>
</dbReference>
<evidence type="ECO:0000256" key="12">
    <source>
        <dbReference type="PIRSR" id="PIRSR000447-1"/>
    </source>
</evidence>
<dbReference type="InterPro" id="IPR017568">
    <property type="entry name" value="3-oxoacyl-ACP_synth-2"/>
</dbReference>
<organism evidence="15 16">
    <name type="scientific">Arundinibacter roseus</name>
    <dbReference type="NCBI Taxonomy" id="2070510"/>
    <lineage>
        <taxon>Bacteria</taxon>
        <taxon>Pseudomonadati</taxon>
        <taxon>Bacteroidota</taxon>
        <taxon>Cytophagia</taxon>
        <taxon>Cytophagales</taxon>
        <taxon>Spirosomataceae</taxon>
        <taxon>Arundinibacter</taxon>
    </lineage>
</organism>
<keyword evidence="6 11" id="KW-0808">Transferase</keyword>
<dbReference type="NCBIfam" id="TIGR03150">
    <property type="entry name" value="fabF"/>
    <property type="match status" value="1"/>
</dbReference>
<evidence type="ECO:0000256" key="2">
    <source>
        <dbReference type="ARBA" id="ARBA00008467"/>
    </source>
</evidence>
<reference evidence="15 16" key="1">
    <citation type="submission" date="2019-02" db="EMBL/GenBank/DDBJ databases">
        <title>Arundinibacter roseus gen. nov., sp. nov., a new member of the family Cytophagaceae.</title>
        <authorList>
            <person name="Szuroczki S."/>
            <person name="Khayer B."/>
            <person name="Sproer C."/>
            <person name="Toumi M."/>
            <person name="Szabo A."/>
            <person name="Felfoldi T."/>
            <person name="Schumann P."/>
            <person name="Toth E."/>
        </authorList>
    </citation>
    <scope>NUCLEOTIDE SEQUENCE [LARGE SCALE GENOMIC DNA]</scope>
    <source>
        <strain evidence="15 16">DMA-k-7a</strain>
    </source>
</reference>
<dbReference type="GO" id="GO:0030497">
    <property type="term" value="P:fatty acid elongation"/>
    <property type="evidence" value="ECO:0007669"/>
    <property type="project" value="UniProtKB-ARBA"/>
</dbReference>
<dbReference type="RefSeq" id="WP_132113463.1">
    <property type="nucleotide sequence ID" value="NZ_SMJU01000001.1"/>
</dbReference>
<keyword evidence="10 11" id="KW-0012">Acyltransferase</keyword>
<dbReference type="PIRSF" id="PIRSF000447">
    <property type="entry name" value="KAS_II"/>
    <property type="match status" value="1"/>
</dbReference>
<evidence type="ECO:0000256" key="8">
    <source>
        <dbReference type="ARBA" id="ARBA00023098"/>
    </source>
</evidence>
<dbReference type="PANTHER" id="PTHR11712">
    <property type="entry name" value="POLYKETIDE SYNTHASE-RELATED"/>
    <property type="match status" value="1"/>
</dbReference>
<dbReference type="Proteomes" id="UP000295706">
    <property type="component" value="Unassembled WGS sequence"/>
</dbReference>
<comment type="caution">
    <text evidence="15">The sequence shown here is derived from an EMBL/GenBank/DDBJ whole genome shotgun (WGS) entry which is preliminary data.</text>
</comment>
<dbReference type="InterPro" id="IPR000794">
    <property type="entry name" value="Beta-ketoacyl_synthase"/>
</dbReference>
<dbReference type="SUPFAM" id="SSF53901">
    <property type="entry name" value="Thiolase-like"/>
    <property type="match status" value="2"/>
</dbReference>
<evidence type="ECO:0000313" key="15">
    <source>
        <dbReference type="EMBL" id="TDB68901.1"/>
    </source>
</evidence>
<keyword evidence="8" id="KW-0443">Lipid metabolism</keyword>
<evidence type="ECO:0000256" key="13">
    <source>
        <dbReference type="RuleBase" id="RU003694"/>
    </source>
</evidence>
<dbReference type="EC" id="2.3.1.179" evidence="3 11"/>
<dbReference type="InterPro" id="IPR014030">
    <property type="entry name" value="Ketoacyl_synth_N"/>
</dbReference>
<feature type="domain" description="Ketosynthase family 3 (KS3)" evidence="14">
    <location>
        <begin position="3"/>
        <end position="414"/>
    </location>
</feature>
<dbReference type="SMART" id="SM00825">
    <property type="entry name" value="PKS_KS"/>
    <property type="match status" value="1"/>
</dbReference>
<evidence type="ECO:0000256" key="3">
    <source>
        <dbReference type="ARBA" id="ARBA00012356"/>
    </source>
</evidence>
<comment type="catalytic activity">
    <reaction evidence="11">
        <text>a fatty acyl-[ACP] + malonyl-[ACP] + H(+) = a 3-oxoacyl-[ACP] + holo-[ACP] + CO2</text>
        <dbReference type="Rhea" id="RHEA:22836"/>
        <dbReference type="Rhea" id="RHEA-COMP:9623"/>
        <dbReference type="Rhea" id="RHEA-COMP:9685"/>
        <dbReference type="Rhea" id="RHEA-COMP:9916"/>
        <dbReference type="Rhea" id="RHEA-COMP:14125"/>
        <dbReference type="ChEBI" id="CHEBI:15378"/>
        <dbReference type="ChEBI" id="CHEBI:16526"/>
        <dbReference type="ChEBI" id="CHEBI:64479"/>
        <dbReference type="ChEBI" id="CHEBI:78449"/>
        <dbReference type="ChEBI" id="CHEBI:78776"/>
        <dbReference type="ChEBI" id="CHEBI:138651"/>
    </reaction>
</comment>
<keyword evidence="16" id="KW-1185">Reference proteome</keyword>
<dbReference type="FunFam" id="3.40.47.10:FF:000018">
    <property type="entry name" value="3-oxoacyl-[acyl-carrier-protein] synthase 2"/>
    <property type="match status" value="1"/>
</dbReference>
<protein>
    <recommendedName>
        <fullName evidence="4 11">3-oxoacyl-[acyl-carrier-protein] synthase 2</fullName>
        <ecNumber evidence="3 11">2.3.1.179</ecNumber>
    </recommendedName>
</protein>
<evidence type="ECO:0000256" key="6">
    <source>
        <dbReference type="ARBA" id="ARBA00022679"/>
    </source>
</evidence>
<dbReference type="AlphaFoldDB" id="A0A4R4KR67"/>
<dbReference type="InterPro" id="IPR014031">
    <property type="entry name" value="Ketoacyl_synth_C"/>
</dbReference>
<dbReference type="EMBL" id="SMJU01000001">
    <property type="protein sequence ID" value="TDB68901.1"/>
    <property type="molecule type" value="Genomic_DNA"/>
</dbReference>